<keyword evidence="3" id="KW-1185">Reference proteome</keyword>
<comment type="caution">
    <text evidence="2">The sequence shown here is derived from an EMBL/GenBank/DDBJ whole genome shotgun (WGS) entry which is preliminary data.</text>
</comment>
<evidence type="ECO:0000313" key="2">
    <source>
        <dbReference type="EMBL" id="GAA4002485.1"/>
    </source>
</evidence>
<dbReference type="Gene3D" id="3.40.50.280">
    <property type="entry name" value="Cobalamin-binding domain"/>
    <property type="match status" value="1"/>
</dbReference>
<dbReference type="Proteomes" id="UP001501310">
    <property type="component" value="Unassembled WGS sequence"/>
</dbReference>
<proteinExistence type="predicted"/>
<dbReference type="EMBL" id="BAAAZD010000001">
    <property type="protein sequence ID" value="GAA4002485.1"/>
    <property type="molecule type" value="Genomic_DNA"/>
</dbReference>
<accession>A0ABP7RUJ9</accession>
<organism evidence="2 3">
    <name type="scientific">Sphingomonas humi</name>
    <dbReference type="NCBI Taxonomy" id="335630"/>
    <lineage>
        <taxon>Bacteria</taxon>
        <taxon>Pseudomonadati</taxon>
        <taxon>Pseudomonadota</taxon>
        <taxon>Alphaproteobacteria</taxon>
        <taxon>Sphingomonadales</taxon>
        <taxon>Sphingomonadaceae</taxon>
        <taxon>Sphingomonas</taxon>
    </lineage>
</organism>
<dbReference type="InterPro" id="IPR036724">
    <property type="entry name" value="Cobalamin-bd_sf"/>
</dbReference>
<evidence type="ECO:0000313" key="3">
    <source>
        <dbReference type="Proteomes" id="UP001501310"/>
    </source>
</evidence>
<protein>
    <recommendedName>
        <fullName evidence="1">B12-binding domain-containing protein</fullName>
    </recommendedName>
</protein>
<sequence>MLRFAPQAVSLEAYDLLAEVDVFMARGLSTETIFIELLAPAARYLGEQWTADRLDFLDVTMGLWRLQEVLREVAARTAPHPAPGSGRRILFSPMPGDQHTFGTAMIDECFSRAGWNSSLLIDPSRALILSNVAGTEYDIVGLTVSCDCHIGQLKSLIVAIRNVSRNPNVRVMLGGRLLTEDPGLASLAGADATAATALGALELAEQLVAAPFNAAFA</sequence>
<name>A0ABP7RUJ9_9SPHN</name>
<dbReference type="InterPro" id="IPR006158">
    <property type="entry name" value="Cobalamin-bd"/>
</dbReference>
<gene>
    <name evidence="2" type="ORF">GCM10022211_12220</name>
</gene>
<feature type="domain" description="B12-binding" evidence="1">
    <location>
        <begin position="86"/>
        <end position="214"/>
    </location>
</feature>
<dbReference type="PROSITE" id="PS51332">
    <property type="entry name" value="B12_BINDING"/>
    <property type="match status" value="1"/>
</dbReference>
<dbReference type="Pfam" id="PF02310">
    <property type="entry name" value="B12-binding"/>
    <property type="match status" value="1"/>
</dbReference>
<reference evidence="3" key="1">
    <citation type="journal article" date="2019" name="Int. J. Syst. Evol. Microbiol.">
        <title>The Global Catalogue of Microorganisms (GCM) 10K type strain sequencing project: providing services to taxonomists for standard genome sequencing and annotation.</title>
        <authorList>
            <consortium name="The Broad Institute Genomics Platform"/>
            <consortium name="The Broad Institute Genome Sequencing Center for Infectious Disease"/>
            <person name="Wu L."/>
            <person name="Ma J."/>
        </authorList>
    </citation>
    <scope>NUCLEOTIDE SEQUENCE [LARGE SCALE GENOMIC DNA]</scope>
    <source>
        <strain evidence="3">JCM 16603</strain>
    </source>
</reference>
<evidence type="ECO:0000259" key="1">
    <source>
        <dbReference type="PROSITE" id="PS51332"/>
    </source>
</evidence>
<dbReference type="CDD" id="cd02065">
    <property type="entry name" value="B12-binding_like"/>
    <property type="match status" value="1"/>
</dbReference>
<dbReference type="SUPFAM" id="SSF52242">
    <property type="entry name" value="Cobalamin (vitamin B12)-binding domain"/>
    <property type="match status" value="1"/>
</dbReference>